<organism evidence="1 2">
    <name type="scientific">Clunio marinus</name>
    <dbReference type="NCBI Taxonomy" id="568069"/>
    <lineage>
        <taxon>Eukaryota</taxon>
        <taxon>Metazoa</taxon>
        <taxon>Ecdysozoa</taxon>
        <taxon>Arthropoda</taxon>
        <taxon>Hexapoda</taxon>
        <taxon>Insecta</taxon>
        <taxon>Pterygota</taxon>
        <taxon>Neoptera</taxon>
        <taxon>Endopterygota</taxon>
        <taxon>Diptera</taxon>
        <taxon>Nematocera</taxon>
        <taxon>Chironomoidea</taxon>
        <taxon>Chironomidae</taxon>
        <taxon>Clunio</taxon>
    </lineage>
</organism>
<dbReference type="Proteomes" id="UP000183832">
    <property type="component" value="Unassembled WGS sequence"/>
</dbReference>
<proteinExistence type="predicted"/>
<name>A0A1J1I2V8_9DIPT</name>
<gene>
    <name evidence="1" type="ORF">CLUMA_CG006734</name>
</gene>
<dbReference type="EMBL" id="CVRI01000037">
    <property type="protein sequence ID" value="CRK93190.1"/>
    <property type="molecule type" value="Genomic_DNA"/>
</dbReference>
<accession>A0A1J1I2V8</accession>
<evidence type="ECO:0000313" key="2">
    <source>
        <dbReference type="Proteomes" id="UP000183832"/>
    </source>
</evidence>
<protein>
    <submittedName>
        <fullName evidence="1">CLUMA_CG006734, isoform A</fullName>
    </submittedName>
</protein>
<dbReference type="AlphaFoldDB" id="A0A1J1I2V8"/>
<sequence length="63" mass="7202">MNIFDKAKLQQMTAKTVTKARVVVGELRVVLSDCRSKHLNGMMTVWVEENEDNNIITQNLLIN</sequence>
<keyword evidence="2" id="KW-1185">Reference proteome</keyword>
<reference evidence="1 2" key="1">
    <citation type="submission" date="2015-04" db="EMBL/GenBank/DDBJ databases">
        <authorList>
            <person name="Syromyatnikov M.Y."/>
            <person name="Popov V.N."/>
        </authorList>
    </citation>
    <scope>NUCLEOTIDE SEQUENCE [LARGE SCALE GENOMIC DNA]</scope>
</reference>
<evidence type="ECO:0000313" key="1">
    <source>
        <dbReference type="EMBL" id="CRK93190.1"/>
    </source>
</evidence>